<accession>F2NRF5</accession>
<organism evidence="1 2">
    <name type="scientific">Treponema succinifaciens (strain ATCC 33096 / DSM 2489 / 6091)</name>
    <dbReference type="NCBI Taxonomy" id="869209"/>
    <lineage>
        <taxon>Bacteria</taxon>
        <taxon>Pseudomonadati</taxon>
        <taxon>Spirochaetota</taxon>
        <taxon>Spirochaetia</taxon>
        <taxon>Spirochaetales</taxon>
        <taxon>Treponemataceae</taxon>
        <taxon>Treponema</taxon>
    </lineage>
</organism>
<dbReference type="AlphaFoldDB" id="F2NRF5"/>
<proteinExistence type="predicted"/>
<sequence length="30" mass="3447">MKVSVVLTTYNGSSENPIWISYKTIDKEEN</sequence>
<dbReference type="EMBL" id="CP002631">
    <property type="protein sequence ID" value="AEB13497.1"/>
    <property type="molecule type" value="Genomic_DNA"/>
</dbReference>
<keyword evidence="2" id="KW-1185">Reference proteome</keyword>
<evidence type="ECO:0000313" key="1">
    <source>
        <dbReference type="EMBL" id="AEB13497.1"/>
    </source>
</evidence>
<protein>
    <submittedName>
        <fullName evidence="1">Uncharacterized protein</fullName>
    </submittedName>
</protein>
<reference evidence="1 2" key="1">
    <citation type="journal article" date="2011" name="Stand. Genomic Sci.">
        <title>Complete genome sequence of Treponema succinifaciens type strain (6091).</title>
        <authorList>
            <person name="Han C."/>
            <person name="Gronow S."/>
            <person name="Teshima H."/>
            <person name="Lapidus A."/>
            <person name="Nolan M."/>
            <person name="Lucas S."/>
            <person name="Hammon N."/>
            <person name="Deshpande S."/>
            <person name="Cheng J.F."/>
            <person name="Zeytun A."/>
            <person name="Tapia R."/>
            <person name="Goodwin L."/>
            <person name="Pitluck S."/>
            <person name="Liolios K."/>
            <person name="Pagani I."/>
            <person name="Ivanova N."/>
            <person name="Mavromatis K."/>
            <person name="Mikhailova N."/>
            <person name="Huntemann M."/>
            <person name="Pati A."/>
            <person name="Chen A."/>
            <person name="Palaniappan K."/>
            <person name="Land M."/>
            <person name="Hauser L."/>
            <person name="Brambilla E.M."/>
            <person name="Rohde M."/>
            <person name="Goker M."/>
            <person name="Woyke T."/>
            <person name="Bristow J."/>
            <person name="Eisen J.A."/>
            <person name="Markowitz V."/>
            <person name="Hugenholtz P."/>
            <person name="Kyrpides N.C."/>
            <person name="Klenk H.P."/>
            <person name="Detter J.C."/>
        </authorList>
    </citation>
    <scope>NUCLEOTIDE SEQUENCE [LARGE SCALE GENOMIC DNA]</scope>
    <source>
        <strain evidence="2">ATCC 33096 / DSM 2489 / 6091</strain>
    </source>
</reference>
<name>F2NRF5_TRES6</name>
<dbReference type="KEGG" id="tsu:Tresu_0553"/>
<evidence type="ECO:0000313" key="2">
    <source>
        <dbReference type="Proteomes" id="UP000006852"/>
    </source>
</evidence>
<reference evidence="2" key="2">
    <citation type="submission" date="2011-04" db="EMBL/GenBank/DDBJ databases">
        <title>The complete genome of chromosome of Treponema succinifaciens DSM 2489.</title>
        <authorList>
            <person name="Lucas S."/>
            <person name="Copeland A."/>
            <person name="Lapidus A."/>
            <person name="Bruce D."/>
            <person name="Goodwin L."/>
            <person name="Pitluck S."/>
            <person name="Peters L."/>
            <person name="Kyrpides N."/>
            <person name="Mavromatis K."/>
            <person name="Ivanova N."/>
            <person name="Ovchinnikova G."/>
            <person name="Teshima H."/>
            <person name="Detter J.C."/>
            <person name="Tapia R."/>
            <person name="Han C."/>
            <person name="Land M."/>
            <person name="Hauser L."/>
            <person name="Markowitz V."/>
            <person name="Cheng J.-F."/>
            <person name="Hugenholtz P."/>
            <person name="Woyke T."/>
            <person name="Wu D."/>
            <person name="Gronow S."/>
            <person name="Wellnitz S."/>
            <person name="Brambilla E."/>
            <person name="Klenk H.-P."/>
            <person name="Eisen J.A."/>
        </authorList>
    </citation>
    <scope>NUCLEOTIDE SEQUENCE [LARGE SCALE GENOMIC DNA]</scope>
    <source>
        <strain evidence="2">ATCC 33096 / DSM 2489 / 6091</strain>
    </source>
</reference>
<dbReference type="STRING" id="869209.Tresu_0553"/>
<dbReference type="HOGENOM" id="CLU_3405991_0_0_12"/>
<dbReference type="Proteomes" id="UP000006852">
    <property type="component" value="Chromosome"/>
</dbReference>
<gene>
    <name evidence="1" type="ordered locus">Tresu_0553</name>
</gene>